<organism evidence="2 3">
    <name type="scientific">Strongyloides papillosus</name>
    <name type="common">Intestinal threadworm</name>
    <dbReference type="NCBI Taxonomy" id="174720"/>
    <lineage>
        <taxon>Eukaryota</taxon>
        <taxon>Metazoa</taxon>
        <taxon>Ecdysozoa</taxon>
        <taxon>Nematoda</taxon>
        <taxon>Chromadorea</taxon>
        <taxon>Rhabditida</taxon>
        <taxon>Tylenchina</taxon>
        <taxon>Panagrolaimomorpha</taxon>
        <taxon>Strongyloidoidea</taxon>
        <taxon>Strongyloididae</taxon>
        <taxon>Strongyloides</taxon>
    </lineage>
</organism>
<dbReference type="Proteomes" id="UP000046392">
    <property type="component" value="Unplaced"/>
</dbReference>
<feature type="compositionally biased region" description="Polar residues" evidence="1">
    <location>
        <begin position="200"/>
        <end position="211"/>
    </location>
</feature>
<proteinExistence type="predicted"/>
<evidence type="ECO:0000313" key="3">
    <source>
        <dbReference type="WBParaSite" id="SPAL_0000276700.1"/>
    </source>
</evidence>
<accession>A0A0N5B9Q1</accession>
<sequence>MLKIEWISERRLSFALTIALTRELVIQIGEKERKFCDGSEYPCAKLMYLLPLDEVQIEICKAKLKKLSDGCLEFINSTSIECHVSQKNVKICKPYNVYYVVRHIGLAAFKQSTTRRSKNNKNSDTKQKTAGTSKKKSMSLKEKGKKANGAGGNGKKLSSDDGPKKKPSNCGVNNNEESPKMENGNNAVKSDGAPEGNVGDGTTTQNSNRKPNTFHKLLDVPNNAFDCPEKTKKNNVNSYTLK</sequence>
<evidence type="ECO:0000256" key="1">
    <source>
        <dbReference type="SAM" id="MobiDB-lite"/>
    </source>
</evidence>
<protein>
    <submittedName>
        <fullName evidence="3">Uncharacterized protein</fullName>
    </submittedName>
</protein>
<dbReference type="WBParaSite" id="SPAL_0000276700.1">
    <property type="protein sequence ID" value="SPAL_0000276700.1"/>
    <property type="gene ID" value="SPAL_0000276700"/>
</dbReference>
<keyword evidence="2" id="KW-1185">Reference proteome</keyword>
<name>A0A0N5B9Q1_STREA</name>
<evidence type="ECO:0000313" key="2">
    <source>
        <dbReference type="Proteomes" id="UP000046392"/>
    </source>
</evidence>
<reference evidence="3" key="1">
    <citation type="submission" date="2017-02" db="UniProtKB">
        <authorList>
            <consortium name="WormBaseParasite"/>
        </authorList>
    </citation>
    <scope>IDENTIFICATION</scope>
</reference>
<dbReference type="AlphaFoldDB" id="A0A0N5B9Q1"/>
<feature type="region of interest" description="Disordered" evidence="1">
    <location>
        <begin position="112"/>
        <end position="242"/>
    </location>
</feature>
<feature type="compositionally biased region" description="Basic residues" evidence="1">
    <location>
        <begin position="133"/>
        <end position="146"/>
    </location>
</feature>